<comment type="caution">
    <text evidence="1">The sequence shown here is derived from an EMBL/GenBank/DDBJ whole genome shotgun (WGS) entry which is preliminary data.</text>
</comment>
<sequence length="77" mass="8551">MGFQIRSKTDIYKIPSFGGIPNVYFADCIGTESDKISNPIVGAWFRIEKGPESTPPKYEYDEIGVVIKGMSALYLLS</sequence>
<protein>
    <submittedName>
        <fullName evidence="1">Uncharacterized protein</fullName>
    </submittedName>
</protein>
<proteinExistence type="predicted"/>
<organism evidence="1 2">
    <name type="scientific">Aspergillus fumigatus</name>
    <name type="common">Neosartorya fumigata</name>
    <dbReference type="NCBI Taxonomy" id="746128"/>
    <lineage>
        <taxon>Eukaryota</taxon>
        <taxon>Fungi</taxon>
        <taxon>Dikarya</taxon>
        <taxon>Ascomycota</taxon>
        <taxon>Pezizomycotina</taxon>
        <taxon>Eurotiomycetes</taxon>
        <taxon>Eurotiomycetidae</taxon>
        <taxon>Eurotiales</taxon>
        <taxon>Aspergillaceae</taxon>
        <taxon>Aspergillus</taxon>
        <taxon>Aspergillus subgen. Fumigati</taxon>
    </lineage>
</organism>
<name>A0A9P8SVQ8_ASPFM</name>
<accession>A0A9P8SVQ8</accession>
<evidence type="ECO:0000313" key="1">
    <source>
        <dbReference type="EMBL" id="KAH1909022.1"/>
    </source>
</evidence>
<gene>
    <name evidence="1" type="ORF">KXV57_002122</name>
</gene>
<dbReference type="AlphaFoldDB" id="A0A9P8SVQ8"/>
<dbReference type="EMBL" id="JAIBSC010000015">
    <property type="protein sequence ID" value="KAH1909022.1"/>
    <property type="molecule type" value="Genomic_DNA"/>
</dbReference>
<evidence type="ECO:0000313" key="2">
    <source>
        <dbReference type="Proteomes" id="UP000813423"/>
    </source>
</evidence>
<dbReference type="Proteomes" id="UP000813423">
    <property type="component" value="Unassembled WGS sequence"/>
</dbReference>
<reference evidence="1" key="1">
    <citation type="submission" date="2021-08" db="EMBL/GenBank/DDBJ databases">
        <title>Global Aspergillus fumigatus from environmental and clinical sources.</title>
        <authorList>
            <person name="Barber A."/>
            <person name="Sae-Ong T."/>
        </authorList>
    </citation>
    <scope>NUCLEOTIDE SEQUENCE</scope>
    <source>
        <strain evidence="1">NRZ-2016-071</strain>
    </source>
</reference>